<name>A0ABT8G4V6_9MICO</name>
<evidence type="ECO:0000313" key="1">
    <source>
        <dbReference type="EMBL" id="MDN4474178.1"/>
    </source>
</evidence>
<organism evidence="1 2">
    <name type="scientific">Demequina zhanjiangensis</name>
    <dbReference type="NCBI Taxonomy" id="3051659"/>
    <lineage>
        <taxon>Bacteria</taxon>
        <taxon>Bacillati</taxon>
        <taxon>Actinomycetota</taxon>
        <taxon>Actinomycetes</taxon>
        <taxon>Micrococcales</taxon>
        <taxon>Demequinaceae</taxon>
        <taxon>Demequina</taxon>
    </lineage>
</organism>
<comment type="caution">
    <text evidence="1">The sequence shown here is derived from an EMBL/GenBank/DDBJ whole genome shotgun (WGS) entry which is preliminary data.</text>
</comment>
<accession>A0ABT8G4V6</accession>
<sequence length="121" mass="12858">MATPNEAVQAALKIDGAKATAMVDIETGMTLATAGSGIDLEVAGAGNTEVLRAKLRVMDSTGIQGPIEDIMIILKDQFHIIHPLTAATGQGLFLYLALEKDKANLAMARRQLENIEKAIEI</sequence>
<dbReference type="RefSeq" id="WP_301130378.1">
    <property type="nucleotide sequence ID" value="NZ_JAUHPV010000012.1"/>
</dbReference>
<evidence type="ECO:0000313" key="2">
    <source>
        <dbReference type="Proteomes" id="UP001172738"/>
    </source>
</evidence>
<reference evidence="1" key="1">
    <citation type="submission" date="2023-06" db="EMBL/GenBank/DDBJ databases">
        <title>SYSU T00b26.</title>
        <authorList>
            <person name="Gao L."/>
            <person name="Fang B.-Z."/>
            <person name="Li W.-J."/>
        </authorList>
    </citation>
    <scope>NUCLEOTIDE SEQUENCE</scope>
    <source>
        <strain evidence="1">SYSU T00b26</strain>
    </source>
</reference>
<proteinExistence type="predicted"/>
<protein>
    <recommendedName>
        <fullName evidence="3">Roadblock/LAMTOR2 domain-containing protein</fullName>
    </recommendedName>
</protein>
<dbReference type="EMBL" id="JAUHPV010000012">
    <property type="protein sequence ID" value="MDN4474178.1"/>
    <property type="molecule type" value="Genomic_DNA"/>
</dbReference>
<gene>
    <name evidence="1" type="ORF">QQX04_14345</name>
</gene>
<keyword evidence="2" id="KW-1185">Reference proteome</keyword>
<evidence type="ECO:0008006" key="3">
    <source>
        <dbReference type="Google" id="ProtNLM"/>
    </source>
</evidence>
<dbReference type="Proteomes" id="UP001172738">
    <property type="component" value="Unassembled WGS sequence"/>
</dbReference>